<accession>A0ACC0D345</accession>
<dbReference type="EMBL" id="MU394309">
    <property type="protein sequence ID" value="KAI6087167.1"/>
    <property type="molecule type" value="Genomic_DNA"/>
</dbReference>
<comment type="caution">
    <text evidence="1">The sequence shown here is derived from an EMBL/GenBank/DDBJ whole genome shotgun (WGS) entry which is preliminary data.</text>
</comment>
<keyword evidence="2" id="KW-1185">Reference proteome</keyword>
<name>A0ACC0D345_9PEZI</name>
<evidence type="ECO:0000313" key="1">
    <source>
        <dbReference type="EMBL" id="KAI6087167.1"/>
    </source>
</evidence>
<evidence type="ECO:0000313" key="2">
    <source>
        <dbReference type="Proteomes" id="UP001497680"/>
    </source>
</evidence>
<gene>
    <name evidence="1" type="ORF">F4821DRAFT_115165</name>
</gene>
<dbReference type="Proteomes" id="UP001497680">
    <property type="component" value="Unassembled WGS sequence"/>
</dbReference>
<protein>
    <submittedName>
        <fullName evidence="1">Uncharacterized protein</fullName>
    </submittedName>
</protein>
<proteinExistence type="predicted"/>
<organism evidence="1 2">
    <name type="scientific">Hypoxylon rubiginosum</name>
    <dbReference type="NCBI Taxonomy" id="110542"/>
    <lineage>
        <taxon>Eukaryota</taxon>
        <taxon>Fungi</taxon>
        <taxon>Dikarya</taxon>
        <taxon>Ascomycota</taxon>
        <taxon>Pezizomycotina</taxon>
        <taxon>Sordariomycetes</taxon>
        <taxon>Xylariomycetidae</taxon>
        <taxon>Xylariales</taxon>
        <taxon>Hypoxylaceae</taxon>
        <taxon>Hypoxylon</taxon>
    </lineage>
</organism>
<sequence>MDTSPNKRRVLAPVDVNSRTPGAVSKLSDLSKSQITPITLDRSDFSTTKRPLSQEPIRQPQEYQLDQPAKKRRVSVNNGDDDARPDAAKEERGDGENSDYDNGTNDDASNADAQQLDSDSPDEDSSMFDNSAIDTSQDTMITEPDAEVLAPVPPILSPPRRQPSMTREEARRKAEKLRLRLGLASYKVRTGQTDVPLERLQVKPLPGSRSRSSSSNNLGQREQPELPPLPRPESASGDFEVEKTPENEDENQRRKRLAVVARKALPSAPPLRRGSSFSASPPAGRKLLPGLPNGSKRA</sequence>
<reference evidence="1 2" key="1">
    <citation type="journal article" date="2022" name="New Phytol.">
        <title>Ecological generalism drives hyperdiversity of secondary metabolite gene clusters in xylarialean endophytes.</title>
        <authorList>
            <person name="Franco M.E.E."/>
            <person name="Wisecaver J.H."/>
            <person name="Arnold A.E."/>
            <person name="Ju Y.M."/>
            <person name="Slot J.C."/>
            <person name="Ahrendt S."/>
            <person name="Moore L.P."/>
            <person name="Eastman K.E."/>
            <person name="Scott K."/>
            <person name="Konkel Z."/>
            <person name="Mondo S.J."/>
            <person name="Kuo A."/>
            <person name="Hayes R.D."/>
            <person name="Haridas S."/>
            <person name="Andreopoulos B."/>
            <person name="Riley R."/>
            <person name="LaButti K."/>
            <person name="Pangilinan J."/>
            <person name="Lipzen A."/>
            <person name="Amirebrahimi M."/>
            <person name="Yan J."/>
            <person name="Adam C."/>
            <person name="Keymanesh K."/>
            <person name="Ng V."/>
            <person name="Louie K."/>
            <person name="Northen T."/>
            <person name="Drula E."/>
            <person name="Henrissat B."/>
            <person name="Hsieh H.M."/>
            <person name="Youens-Clark K."/>
            <person name="Lutzoni F."/>
            <person name="Miadlikowska J."/>
            <person name="Eastwood D.C."/>
            <person name="Hamelin R.C."/>
            <person name="Grigoriev I.V."/>
            <person name="U'Ren J.M."/>
        </authorList>
    </citation>
    <scope>NUCLEOTIDE SEQUENCE [LARGE SCALE GENOMIC DNA]</scope>
    <source>
        <strain evidence="1 2">ER1909</strain>
    </source>
</reference>